<dbReference type="Proteomes" id="UP000177130">
    <property type="component" value="Unassembled WGS sequence"/>
</dbReference>
<dbReference type="PANTHER" id="PTHR30231:SF41">
    <property type="entry name" value="DNA POLYMERASE III SUBUNIT EPSILON"/>
    <property type="match status" value="1"/>
</dbReference>
<dbReference type="EMBL" id="MHRK01000027">
    <property type="protein sequence ID" value="OHA23754.1"/>
    <property type="molecule type" value="Genomic_DNA"/>
</dbReference>
<proteinExistence type="predicted"/>
<feature type="domain" description="Exonuclease" evidence="1">
    <location>
        <begin position="1"/>
        <end position="183"/>
    </location>
</feature>
<dbReference type="Gene3D" id="3.30.420.10">
    <property type="entry name" value="Ribonuclease H-like superfamily/Ribonuclease H"/>
    <property type="match status" value="1"/>
</dbReference>
<dbReference type="GO" id="GO:0005829">
    <property type="term" value="C:cytosol"/>
    <property type="evidence" value="ECO:0007669"/>
    <property type="project" value="TreeGrafter"/>
</dbReference>
<sequence length="203" mass="23352">MIIVDIEASGTDPNKSSLLSVGAVDFDNSDNRFYEECKIFDGAHVEGAALAVNGFTKKEITDSLKKTDREVVILFLDWLFKCKDWTLAGQNTSFDRDFLMYTAYRYHINWPLAHRTIDLHSIAYYHMVKRGVLPPQKNNHSAVNLDTILKYCGIEVQRGKHNALEDALLEAEAFSRLFNEKPFIDEYAQYQIPWREKVDLVSP</sequence>
<dbReference type="STRING" id="1802306.A3C72_02490"/>
<evidence type="ECO:0000259" key="1">
    <source>
        <dbReference type="SMART" id="SM00479"/>
    </source>
</evidence>
<dbReference type="AlphaFoldDB" id="A0A1G2MJ40"/>
<dbReference type="InterPro" id="IPR013520">
    <property type="entry name" value="Ribonucl_H"/>
</dbReference>
<dbReference type="CDD" id="cd06127">
    <property type="entry name" value="DEDDh"/>
    <property type="match status" value="1"/>
</dbReference>
<dbReference type="SUPFAM" id="SSF53098">
    <property type="entry name" value="Ribonuclease H-like"/>
    <property type="match status" value="1"/>
</dbReference>
<dbReference type="GO" id="GO:0008408">
    <property type="term" value="F:3'-5' exonuclease activity"/>
    <property type="evidence" value="ECO:0007669"/>
    <property type="project" value="TreeGrafter"/>
</dbReference>
<evidence type="ECO:0000313" key="3">
    <source>
        <dbReference type="Proteomes" id="UP000177130"/>
    </source>
</evidence>
<dbReference type="SMART" id="SM00479">
    <property type="entry name" value="EXOIII"/>
    <property type="match status" value="1"/>
</dbReference>
<protein>
    <recommendedName>
        <fullName evidence="1">Exonuclease domain-containing protein</fullName>
    </recommendedName>
</protein>
<organism evidence="2 3">
    <name type="scientific">Candidatus Taylorbacteria bacterium RIFCSPHIGHO2_02_FULL_43_32b</name>
    <dbReference type="NCBI Taxonomy" id="1802306"/>
    <lineage>
        <taxon>Bacteria</taxon>
        <taxon>Candidatus Tayloriibacteriota</taxon>
    </lineage>
</organism>
<gene>
    <name evidence="2" type="ORF">A3C72_02490</name>
</gene>
<dbReference type="PANTHER" id="PTHR30231">
    <property type="entry name" value="DNA POLYMERASE III SUBUNIT EPSILON"/>
    <property type="match status" value="1"/>
</dbReference>
<dbReference type="GO" id="GO:0003676">
    <property type="term" value="F:nucleic acid binding"/>
    <property type="evidence" value="ECO:0007669"/>
    <property type="project" value="InterPro"/>
</dbReference>
<name>A0A1G2MJ40_9BACT</name>
<dbReference type="GO" id="GO:0045004">
    <property type="term" value="P:DNA replication proofreading"/>
    <property type="evidence" value="ECO:0007669"/>
    <property type="project" value="TreeGrafter"/>
</dbReference>
<comment type="caution">
    <text evidence="2">The sequence shown here is derived from an EMBL/GenBank/DDBJ whole genome shotgun (WGS) entry which is preliminary data.</text>
</comment>
<evidence type="ECO:0000313" key="2">
    <source>
        <dbReference type="EMBL" id="OHA23754.1"/>
    </source>
</evidence>
<dbReference type="Pfam" id="PF00929">
    <property type="entry name" value="RNase_T"/>
    <property type="match status" value="1"/>
</dbReference>
<accession>A0A1G2MJ40</accession>
<dbReference type="InterPro" id="IPR036397">
    <property type="entry name" value="RNaseH_sf"/>
</dbReference>
<reference evidence="2 3" key="1">
    <citation type="journal article" date="2016" name="Nat. Commun.">
        <title>Thousands of microbial genomes shed light on interconnected biogeochemical processes in an aquifer system.</title>
        <authorList>
            <person name="Anantharaman K."/>
            <person name="Brown C.T."/>
            <person name="Hug L.A."/>
            <person name="Sharon I."/>
            <person name="Castelle C.J."/>
            <person name="Probst A.J."/>
            <person name="Thomas B.C."/>
            <person name="Singh A."/>
            <person name="Wilkins M.J."/>
            <person name="Karaoz U."/>
            <person name="Brodie E.L."/>
            <person name="Williams K.H."/>
            <person name="Hubbard S.S."/>
            <person name="Banfield J.F."/>
        </authorList>
    </citation>
    <scope>NUCLEOTIDE SEQUENCE [LARGE SCALE GENOMIC DNA]</scope>
</reference>
<dbReference type="InterPro" id="IPR012337">
    <property type="entry name" value="RNaseH-like_sf"/>
</dbReference>